<dbReference type="GO" id="GO:0016787">
    <property type="term" value="F:hydrolase activity"/>
    <property type="evidence" value="ECO:0007669"/>
    <property type="project" value="UniProtKB-KW"/>
</dbReference>
<dbReference type="Gene3D" id="3.40.50.1820">
    <property type="entry name" value="alpha/beta hydrolase"/>
    <property type="match status" value="2"/>
</dbReference>
<keyword evidence="2" id="KW-0378">Hydrolase</keyword>
<dbReference type="InterPro" id="IPR029058">
    <property type="entry name" value="AB_hydrolase_fold"/>
</dbReference>
<name>A0ABU2NUG8_9ACTN</name>
<evidence type="ECO:0000313" key="3">
    <source>
        <dbReference type="Proteomes" id="UP001183414"/>
    </source>
</evidence>
<protein>
    <submittedName>
        <fullName evidence="2">Alpha/beta hydrolase</fullName>
    </submittedName>
</protein>
<dbReference type="PANTHER" id="PTHR37017">
    <property type="entry name" value="AB HYDROLASE-1 DOMAIN-CONTAINING PROTEIN-RELATED"/>
    <property type="match status" value="1"/>
</dbReference>
<dbReference type="PANTHER" id="PTHR37017:SF11">
    <property type="entry name" value="ESTERASE_LIPASE_THIOESTERASE DOMAIN-CONTAINING PROTEIN"/>
    <property type="match status" value="1"/>
</dbReference>
<gene>
    <name evidence="2" type="ORF">RM572_16740</name>
</gene>
<dbReference type="InterPro" id="IPR052897">
    <property type="entry name" value="Sec-Metab_Biosynth_Hydrolase"/>
</dbReference>
<keyword evidence="3" id="KW-1185">Reference proteome</keyword>
<sequence>MTTYVLVPGMHTGGWVWDAVGARLRESGAAVHAVTPAGAGLAAVELETHVEQVARLLDEVDGRDVVLVAHGYGVLPMLGAAARRPDRVARLVYVDTPPPGEGTTAAGLLPGVDVPEDGGPLPPPAPEDWARLGSTSGVPEEALARLSCRARAQPYATLTRPLRLGGPLPEVPTTGVLCTANGAGVAAVQALVDMGDPGLRALARPDVGFFELDTGHWPMLSTPGALADVLLRAARDEGRRLTVPDGDLPPHLRPFLLEVSERPRERDGRVDLYPPDAGTPRPGVLFVHGGPVPQGARPTPRDWPALVGYARYAAELGAVGATVDHGLHDVADYARAAEDVAAAVARVRADPRVDGSRVALWFFSGGGLLAADRLAAPAPWLRCVAATYPVLAPLPNWGLAGSRFRPADAVRGAGRLPLVLTRVERERPEIAATVAAFVTAARECGADLEVIDVPGGHHGFETVDHTEEARRAVRHAMRSVLGHLGLRC</sequence>
<dbReference type="Proteomes" id="UP001183414">
    <property type="component" value="Unassembled WGS sequence"/>
</dbReference>
<reference evidence="3" key="1">
    <citation type="submission" date="2023-07" db="EMBL/GenBank/DDBJ databases">
        <title>30 novel species of actinomycetes from the DSMZ collection.</title>
        <authorList>
            <person name="Nouioui I."/>
        </authorList>
    </citation>
    <scope>NUCLEOTIDE SEQUENCE [LARGE SCALE GENOMIC DNA]</scope>
    <source>
        <strain evidence="3">DSM 42041</strain>
    </source>
</reference>
<evidence type="ECO:0000313" key="2">
    <source>
        <dbReference type="EMBL" id="MDT0380404.1"/>
    </source>
</evidence>
<comment type="caution">
    <text evidence="2">The sequence shown here is derived from an EMBL/GenBank/DDBJ whole genome shotgun (WGS) entry which is preliminary data.</text>
</comment>
<dbReference type="RefSeq" id="WP_311674159.1">
    <property type="nucleotide sequence ID" value="NZ_JAVREQ010000014.1"/>
</dbReference>
<feature type="domain" description="AB hydrolase-1" evidence="1">
    <location>
        <begin position="5"/>
        <end position="229"/>
    </location>
</feature>
<proteinExistence type="predicted"/>
<dbReference type="InterPro" id="IPR000073">
    <property type="entry name" value="AB_hydrolase_1"/>
</dbReference>
<dbReference type="EMBL" id="JAVREQ010000014">
    <property type="protein sequence ID" value="MDT0380404.1"/>
    <property type="molecule type" value="Genomic_DNA"/>
</dbReference>
<organism evidence="2 3">
    <name type="scientific">Streptomyces hazeniae</name>
    <dbReference type="NCBI Taxonomy" id="3075538"/>
    <lineage>
        <taxon>Bacteria</taxon>
        <taxon>Bacillati</taxon>
        <taxon>Actinomycetota</taxon>
        <taxon>Actinomycetes</taxon>
        <taxon>Kitasatosporales</taxon>
        <taxon>Streptomycetaceae</taxon>
        <taxon>Streptomyces</taxon>
    </lineage>
</organism>
<dbReference type="SUPFAM" id="SSF53474">
    <property type="entry name" value="alpha/beta-Hydrolases"/>
    <property type="match status" value="2"/>
</dbReference>
<evidence type="ECO:0000259" key="1">
    <source>
        <dbReference type="Pfam" id="PF12697"/>
    </source>
</evidence>
<dbReference type="Pfam" id="PF12697">
    <property type="entry name" value="Abhydrolase_6"/>
    <property type="match status" value="1"/>
</dbReference>
<accession>A0ABU2NUG8</accession>